<protein>
    <recommendedName>
        <fullName evidence="3">beta-N-acetylhexosaminidase</fullName>
        <ecNumber evidence="3">3.2.1.52</ecNumber>
    </recommendedName>
</protein>
<dbReference type="Gene3D" id="3.20.20.80">
    <property type="entry name" value="Glycosidases"/>
    <property type="match status" value="1"/>
</dbReference>
<dbReference type="PANTHER" id="PTHR22600">
    <property type="entry name" value="BETA-HEXOSAMINIDASE"/>
    <property type="match status" value="1"/>
</dbReference>
<reference evidence="8" key="2">
    <citation type="journal article" date="2021" name="PeerJ">
        <title>Extensive microbial diversity within the chicken gut microbiome revealed by metagenomics and culture.</title>
        <authorList>
            <person name="Gilroy R."/>
            <person name="Ravi A."/>
            <person name="Getino M."/>
            <person name="Pursley I."/>
            <person name="Horton D.L."/>
            <person name="Alikhan N.F."/>
            <person name="Baker D."/>
            <person name="Gharbi K."/>
            <person name="Hall N."/>
            <person name="Watson M."/>
            <person name="Adriaenssens E.M."/>
            <person name="Foster-Nyarko E."/>
            <person name="Jarju S."/>
            <person name="Secka A."/>
            <person name="Antonio M."/>
            <person name="Oren A."/>
            <person name="Chaudhuri R.R."/>
            <person name="La Ragione R."/>
            <person name="Hildebrand F."/>
            <person name="Pallen M.J."/>
        </authorList>
    </citation>
    <scope>NUCLEOTIDE SEQUENCE</scope>
    <source>
        <strain evidence="8">18911</strain>
    </source>
</reference>
<dbReference type="Pfam" id="PF02838">
    <property type="entry name" value="Glyco_hydro_20b"/>
    <property type="match status" value="1"/>
</dbReference>
<name>A0A9D1MGL4_9FIRM</name>
<dbReference type="SUPFAM" id="SSF55545">
    <property type="entry name" value="beta-N-acetylhexosaminidase-like domain"/>
    <property type="match status" value="1"/>
</dbReference>
<feature type="non-terminal residue" evidence="8">
    <location>
        <position position="184"/>
    </location>
</feature>
<accession>A0A9D1MGL4</accession>
<comment type="caution">
    <text evidence="8">The sequence shown here is derived from an EMBL/GenBank/DDBJ whole genome shotgun (WGS) entry which is preliminary data.</text>
</comment>
<comment type="catalytic activity">
    <reaction evidence="1">
        <text>Hydrolysis of terminal non-reducing N-acetyl-D-hexosamine residues in N-acetyl-beta-D-hexosaminides.</text>
        <dbReference type="EC" id="3.2.1.52"/>
    </reaction>
</comment>
<dbReference type="AlphaFoldDB" id="A0A9D1MGL4"/>
<reference evidence="8" key="1">
    <citation type="submission" date="2020-10" db="EMBL/GenBank/DDBJ databases">
        <authorList>
            <person name="Gilroy R."/>
        </authorList>
    </citation>
    <scope>NUCLEOTIDE SEQUENCE</scope>
    <source>
        <strain evidence="8">18911</strain>
    </source>
</reference>
<keyword evidence="4" id="KW-0378">Hydrolase</keyword>
<sequence>MINIIPRPRFVEEHLGEFNVTRDTTVYADDRLVFARDKLIDAVESACGFRLHVAVTKKADICFFVDPHIPKEGYVLEADTEKMTIRASHIAGAFYAVQSFRQITLSDILDAPEMLSMHAIKIVDEPKYAYRGLMFDEARYFHGADTVKSILDMMALFKLNVLHWHLTDNEGWRIEIKKYPKLVE</sequence>
<dbReference type="InterPro" id="IPR015883">
    <property type="entry name" value="Glyco_hydro_20_cat"/>
</dbReference>
<evidence type="ECO:0000313" key="8">
    <source>
        <dbReference type="EMBL" id="HIU60133.1"/>
    </source>
</evidence>
<dbReference type="GO" id="GO:0030203">
    <property type="term" value="P:glycosaminoglycan metabolic process"/>
    <property type="evidence" value="ECO:0007669"/>
    <property type="project" value="TreeGrafter"/>
</dbReference>
<evidence type="ECO:0000256" key="2">
    <source>
        <dbReference type="ARBA" id="ARBA00006285"/>
    </source>
</evidence>
<evidence type="ECO:0000259" key="7">
    <source>
        <dbReference type="Pfam" id="PF02838"/>
    </source>
</evidence>
<dbReference type="EMBL" id="DVNF01000063">
    <property type="protein sequence ID" value="HIU60133.1"/>
    <property type="molecule type" value="Genomic_DNA"/>
</dbReference>
<dbReference type="GO" id="GO:0005975">
    <property type="term" value="P:carbohydrate metabolic process"/>
    <property type="evidence" value="ECO:0007669"/>
    <property type="project" value="InterPro"/>
</dbReference>
<evidence type="ECO:0000256" key="5">
    <source>
        <dbReference type="ARBA" id="ARBA00023295"/>
    </source>
</evidence>
<evidence type="ECO:0000256" key="1">
    <source>
        <dbReference type="ARBA" id="ARBA00001231"/>
    </source>
</evidence>
<dbReference type="Pfam" id="PF00728">
    <property type="entry name" value="Glyco_hydro_20"/>
    <property type="match status" value="1"/>
</dbReference>
<proteinExistence type="inferred from homology"/>
<evidence type="ECO:0000313" key="9">
    <source>
        <dbReference type="Proteomes" id="UP000824094"/>
    </source>
</evidence>
<dbReference type="InterPro" id="IPR029018">
    <property type="entry name" value="Hex-like_dom2"/>
</dbReference>
<evidence type="ECO:0000256" key="4">
    <source>
        <dbReference type="ARBA" id="ARBA00022801"/>
    </source>
</evidence>
<dbReference type="InterPro" id="IPR015882">
    <property type="entry name" value="HEX_bac_N"/>
</dbReference>
<evidence type="ECO:0000259" key="6">
    <source>
        <dbReference type="Pfam" id="PF00728"/>
    </source>
</evidence>
<organism evidence="8 9">
    <name type="scientific">Candidatus Stercoripulliclostridium merdigallinarum</name>
    <dbReference type="NCBI Taxonomy" id="2840951"/>
    <lineage>
        <taxon>Bacteria</taxon>
        <taxon>Bacillati</taxon>
        <taxon>Bacillota</taxon>
        <taxon>Clostridia</taxon>
        <taxon>Eubacteriales</taxon>
        <taxon>Candidatus Stercoripulliclostridium</taxon>
    </lineage>
</organism>
<dbReference type="Proteomes" id="UP000824094">
    <property type="component" value="Unassembled WGS sequence"/>
</dbReference>
<dbReference type="PANTHER" id="PTHR22600:SF57">
    <property type="entry name" value="BETA-N-ACETYLHEXOSAMINIDASE"/>
    <property type="match status" value="1"/>
</dbReference>
<gene>
    <name evidence="8" type="ORF">IAB05_01935</name>
</gene>
<feature type="domain" description="Beta-hexosaminidase bacterial type N-terminal" evidence="7">
    <location>
        <begin position="2"/>
        <end position="124"/>
    </location>
</feature>
<evidence type="ECO:0000256" key="3">
    <source>
        <dbReference type="ARBA" id="ARBA00012663"/>
    </source>
</evidence>
<dbReference type="SUPFAM" id="SSF51445">
    <property type="entry name" value="(Trans)glycosidases"/>
    <property type="match status" value="1"/>
</dbReference>
<feature type="domain" description="Glycoside hydrolase family 20 catalytic" evidence="6">
    <location>
        <begin position="128"/>
        <end position="184"/>
    </location>
</feature>
<dbReference type="Gene3D" id="3.30.379.10">
    <property type="entry name" value="Chitobiase/beta-hexosaminidase domain 2-like"/>
    <property type="match status" value="1"/>
</dbReference>
<keyword evidence="5" id="KW-0326">Glycosidase</keyword>
<dbReference type="GO" id="GO:0016020">
    <property type="term" value="C:membrane"/>
    <property type="evidence" value="ECO:0007669"/>
    <property type="project" value="TreeGrafter"/>
</dbReference>
<dbReference type="EC" id="3.2.1.52" evidence="3"/>
<dbReference type="InterPro" id="IPR017853">
    <property type="entry name" value="GH"/>
</dbReference>
<comment type="similarity">
    <text evidence="2">Belongs to the glycosyl hydrolase 20 family.</text>
</comment>
<dbReference type="PRINTS" id="PR00738">
    <property type="entry name" value="GLHYDRLASE20"/>
</dbReference>
<dbReference type="InterPro" id="IPR025705">
    <property type="entry name" value="Beta_hexosaminidase_sua/sub"/>
</dbReference>
<dbReference type="GO" id="GO:0004563">
    <property type="term" value="F:beta-N-acetylhexosaminidase activity"/>
    <property type="evidence" value="ECO:0007669"/>
    <property type="project" value="UniProtKB-EC"/>
</dbReference>